<evidence type="ECO:0000256" key="11">
    <source>
        <dbReference type="ARBA" id="ARBA00047445"/>
    </source>
</evidence>
<organism evidence="15 16">
    <name type="scientific">Apteryx mantelli</name>
    <name type="common">North Island brown kiwi</name>
    <dbReference type="NCBI Taxonomy" id="2696672"/>
    <lineage>
        <taxon>Eukaryota</taxon>
        <taxon>Metazoa</taxon>
        <taxon>Chordata</taxon>
        <taxon>Craniata</taxon>
        <taxon>Vertebrata</taxon>
        <taxon>Euteleostomi</taxon>
        <taxon>Archelosauria</taxon>
        <taxon>Archosauria</taxon>
        <taxon>Dinosauria</taxon>
        <taxon>Saurischia</taxon>
        <taxon>Theropoda</taxon>
        <taxon>Coelurosauria</taxon>
        <taxon>Aves</taxon>
        <taxon>Palaeognathae</taxon>
        <taxon>Apterygiformes</taxon>
        <taxon>Apterygidae</taxon>
        <taxon>Apteryx</taxon>
    </lineage>
</organism>
<protein>
    <recommendedName>
        <fullName evidence="6 12">Nicotinate-nucleotide pyrophosphorylase [carboxylating]</fullName>
        <ecNumber evidence="5 12">2.4.2.19</ecNumber>
    </recommendedName>
    <alternativeName>
        <fullName evidence="10 12">Quinolinate phosphoribosyltransferase [decarboxylating]</fullName>
    </alternativeName>
</protein>
<keyword evidence="9 12" id="KW-0808">Transferase</keyword>
<dbReference type="KEGG" id="aam:106489883"/>
<sequence>MDSPPDLSPLLPAPRLQALAQAWLEEDAPGPDYAALAVGQALCRAQLLCKSPGVLAGLPFAEAVWAATGCTVARRAAEGQPVAPVAVVAEVRGPGAGVLLGERVALNCLGRCSGVATAAARAVRLARAVGWPGTVAGTRKTTPGFRLVEKYGLLVGGAHPHRYGLADAVMLKDNHLLAAGAPLAQVVREARQVAGFALRLEVECGSAAEALEAAGAGADIVMLDNFNPETLQAAAAAVKAAHPGVTVEASGGISEATLPRFLGPHVDVVSMGSLTQAAPALDFSLRVLPGEGDGPC</sequence>
<dbReference type="InterPro" id="IPR022412">
    <property type="entry name" value="Quinolinate_PRibosylTrfase_N"/>
</dbReference>
<evidence type="ECO:0000256" key="1">
    <source>
        <dbReference type="ARBA" id="ARBA00003237"/>
    </source>
</evidence>
<dbReference type="SUPFAM" id="SSF51690">
    <property type="entry name" value="Nicotinate/Quinolinate PRTase C-terminal domain-like"/>
    <property type="match status" value="1"/>
</dbReference>
<gene>
    <name evidence="16" type="primary">QPRT</name>
</gene>
<dbReference type="Gene3D" id="3.20.20.70">
    <property type="entry name" value="Aldolase class I"/>
    <property type="match status" value="1"/>
</dbReference>
<dbReference type="CTD" id="23475"/>
<dbReference type="InterPro" id="IPR036068">
    <property type="entry name" value="Nicotinate_pribotase-like_C"/>
</dbReference>
<accession>A0A8B7J1U5</accession>
<evidence type="ECO:0000256" key="7">
    <source>
        <dbReference type="ARBA" id="ARBA00022642"/>
    </source>
</evidence>
<dbReference type="PIRSF" id="PIRSF006250">
    <property type="entry name" value="NadC_ModD"/>
    <property type="match status" value="1"/>
</dbReference>
<dbReference type="NCBIfam" id="TIGR00078">
    <property type="entry name" value="nadC"/>
    <property type="match status" value="1"/>
</dbReference>
<dbReference type="OrthoDB" id="10067394at2759"/>
<evidence type="ECO:0000313" key="16">
    <source>
        <dbReference type="RefSeq" id="XP_013804619.2"/>
    </source>
</evidence>
<comment type="pathway">
    <text evidence="2 12">Cofactor biosynthesis; NAD(+) biosynthesis; nicotinate D-ribonucleotide from quinolinate: step 1/1.</text>
</comment>
<dbReference type="InterPro" id="IPR013785">
    <property type="entry name" value="Aldolase_TIM"/>
</dbReference>
<dbReference type="AlphaFoldDB" id="A0A8B7J1U5"/>
<evidence type="ECO:0000256" key="2">
    <source>
        <dbReference type="ARBA" id="ARBA00004893"/>
    </source>
</evidence>
<dbReference type="GO" id="GO:0005737">
    <property type="term" value="C:cytoplasm"/>
    <property type="evidence" value="ECO:0007669"/>
    <property type="project" value="TreeGrafter"/>
</dbReference>
<reference evidence="16" key="1">
    <citation type="submission" date="2025-08" db="UniProtKB">
        <authorList>
            <consortium name="RefSeq"/>
        </authorList>
    </citation>
    <scope>IDENTIFICATION</scope>
    <source>
        <tissue evidence="16">Blood</tissue>
    </source>
</reference>
<evidence type="ECO:0000256" key="10">
    <source>
        <dbReference type="ARBA" id="ARBA00033102"/>
    </source>
</evidence>
<feature type="domain" description="Quinolinate phosphoribosyl transferase N-terminal" evidence="14">
    <location>
        <begin position="39"/>
        <end position="113"/>
    </location>
</feature>
<dbReference type="SUPFAM" id="SSF54675">
    <property type="entry name" value="Nicotinate/Quinolinate PRTase N-terminal domain-like"/>
    <property type="match status" value="1"/>
</dbReference>
<evidence type="ECO:0000259" key="13">
    <source>
        <dbReference type="Pfam" id="PF01729"/>
    </source>
</evidence>
<dbReference type="GO" id="GO:0009435">
    <property type="term" value="P:NAD+ biosynthetic process"/>
    <property type="evidence" value="ECO:0007669"/>
    <property type="project" value="UniProtKB-UniPathway"/>
</dbReference>
<dbReference type="PANTHER" id="PTHR32179:SF3">
    <property type="entry name" value="NICOTINATE-NUCLEOTIDE PYROPHOSPHORYLASE [CARBOXYLATING]"/>
    <property type="match status" value="1"/>
</dbReference>
<dbReference type="InterPro" id="IPR004393">
    <property type="entry name" value="NadC"/>
</dbReference>
<dbReference type="GeneID" id="106489883"/>
<evidence type="ECO:0000256" key="4">
    <source>
        <dbReference type="ARBA" id="ARBA00011218"/>
    </source>
</evidence>
<dbReference type="EC" id="2.4.2.19" evidence="5 12"/>
<dbReference type="Proteomes" id="UP001652627">
    <property type="component" value="Chromosome 38"/>
</dbReference>
<comment type="similarity">
    <text evidence="3 12">Belongs to the NadC/ModD family.</text>
</comment>
<dbReference type="GO" id="GO:0034213">
    <property type="term" value="P:quinolinate catabolic process"/>
    <property type="evidence" value="ECO:0007669"/>
    <property type="project" value="TreeGrafter"/>
</dbReference>
<dbReference type="Pfam" id="PF01729">
    <property type="entry name" value="QRPTase_C"/>
    <property type="match status" value="1"/>
</dbReference>
<name>A0A8B7J1U5_9AVES</name>
<dbReference type="UniPathway" id="UPA00253"/>
<evidence type="ECO:0000259" key="14">
    <source>
        <dbReference type="Pfam" id="PF02749"/>
    </source>
</evidence>
<dbReference type="GO" id="GO:0004514">
    <property type="term" value="F:nicotinate-nucleotide diphosphorylase (carboxylating) activity"/>
    <property type="evidence" value="ECO:0007669"/>
    <property type="project" value="InterPro"/>
</dbReference>
<dbReference type="Gene3D" id="3.90.1170.20">
    <property type="entry name" value="Quinolinate phosphoribosyl transferase, N-terminal domain"/>
    <property type="match status" value="1"/>
</dbReference>
<dbReference type="InterPro" id="IPR027277">
    <property type="entry name" value="NadC/ModD"/>
</dbReference>
<evidence type="ECO:0000313" key="15">
    <source>
        <dbReference type="Proteomes" id="UP001652627"/>
    </source>
</evidence>
<comment type="subunit">
    <text evidence="4 12">Hexamer formed by 3 homodimers.</text>
</comment>
<keyword evidence="7 12" id="KW-0662">Pyridine nucleotide biosynthesis</keyword>
<evidence type="ECO:0000256" key="8">
    <source>
        <dbReference type="ARBA" id="ARBA00022676"/>
    </source>
</evidence>
<keyword evidence="8 12" id="KW-0328">Glycosyltransferase</keyword>
<evidence type="ECO:0000256" key="12">
    <source>
        <dbReference type="PIRNR" id="PIRNR006250"/>
    </source>
</evidence>
<proteinExistence type="inferred from homology"/>
<evidence type="ECO:0000256" key="5">
    <source>
        <dbReference type="ARBA" id="ARBA00011944"/>
    </source>
</evidence>
<dbReference type="InterPro" id="IPR037128">
    <property type="entry name" value="Quinolinate_PRibosylTase_N_sf"/>
</dbReference>
<feature type="domain" description="Quinolinate phosphoribosyl transferase C-terminal" evidence="13">
    <location>
        <begin position="115"/>
        <end position="286"/>
    </location>
</feature>
<comment type="function">
    <text evidence="1 12">Involved in the catabolism of quinolinic acid (QA).</text>
</comment>
<evidence type="ECO:0000256" key="9">
    <source>
        <dbReference type="ARBA" id="ARBA00022679"/>
    </source>
</evidence>
<dbReference type="RefSeq" id="XP_013804619.2">
    <property type="nucleotide sequence ID" value="XM_013949165.2"/>
</dbReference>
<dbReference type="Pfam" id="PF02749">
    <property type="entry name" value="QRPTase_N"/>
    <property type="match status" value="1"/>
</dbReference>
<comment type="catalytic activity">
    <reaction evidence="11 12">
        <text>nicotinate beta-D-ribonucleotide + CO2 + diphosphate = quinolinate + 5-phospho-alpha-D-ribose 1-diphosphate + 2 H(+)</text>
        <dbReference type="Rhea" id="RHEA:12733"/>
        <dbReference type="ChEBI" id="CHEBI:15378"/>
        <dbReference type="ChEBI" id="CHEBI:16526"/>
        <dbReference type="ChEBI" id="CHEBI:29959"/>
        <dbReference type="ChEBI" id="CHEBI:33019"/>
        <dbReference type="ChEBI" id="CHEBI:57502"/>
        <dbReference type="ChEBI" id="CHEBI:58017"/>
        <dbReference type="EC" id="2.4.2.19"/>
    </reaction>
</comment>
<dbReference type="PANTHER" id="PTHR32179">
    <property type="entry name" value="NICOTINATE-NUCLEOTIDE PYROPHOSPHORYLASE [CARBOXYLATING]"/>
    <property type="match status" value="1"/>
</dbReference>
<keyword evidence="15" id="KW-1185">Reference proteome</keyword>
<evidence type="ECO:0000256" key="3">
    <source>
        <dbReference type="ARBA" id="ARBA00009400"/>
    </source>
</evidence>
<dbReference type="InterPro" id="IPR002638">
    <property type="entry name" value="Quinolinate_PRibosylTrfase_C"/>
</dbReference>
<evidence type="ECO:0000256" key="6">
    <source>
        <dbReference type="ARBA" id="ARBA00020990"/>
    </source>
</evidence>